<dbReference type="InterPro" id="IPR004158">
    <property type="entry name" value="DUF247_pln"/>
</dbReference>
<dbReference type="EMBL" id="CM003533">
    <property type="protein sequence ID" value="RCV29673.1"/>
    <property type="molecule type" value="Genomic_DNA"/>
</dbReference>
<proteinExistence type="predicted"/>
<feature type="transmembrane region" description="Helical" evidence="1">
    <location>
        <begin position="479"/>
        <end position="505"/>
    </location>
</feature>
<reference evidence="2" key="1">
    <citation type="journal article" date="2012" name="Nat. Biotechnol.">
        <title>Reference genome sequence of the model plant Setaria.</title>
        <authorList>
            <person name="Bennetzen J.L."/>
            <person name="Schmutz J."/>
            <person name="Wang H."/>
            <person name="Percifield R."/>
            <person name="Hawkins J."/>
            <person name="Pontaroli A.C."/>
            <person name="Estep M."/>
            <person name="Feng L."/>
            <person name="Vaughn J.N."/>
            <person name="Grimwood J."/>
            <person name="Jenkins J."/>
            <person name="Barry K."/>
            <person name="Lindquist E."/>
            <person name="Hellsten U."/>
            <person name="Deshpande S."/>
            <person name="Wang X."/>
            <person name="Wu X."/>
            <person name="Mitros T."/>
            <person name="Triplett J."/>
            <person name="Yang X."/>
            <person name="Ye C.Y."/>
            <person name="Mauro-Herrera M."/>
            <person name="Wang L."/>
            <person name="Li P."/>
            <person name="Sharma M."/>
            <person name="Sharma R."/>
            <person name="Ronald P.C."/>
            <person name="Panaud O."/>
            <person name="Kellogg E.A."/>
            <person name="Brutnell T.P."/>
            <person name="Doust A.N."/>
            <person name="Tuskan G.A."/>
            <person name="Rokhsar D."/>
            <person name="Devos K.M."/>
        </authorList>
    </citation>
    <scope>NUCLEOTIDE SEQUENCE [LARGE SCALE GENOMIC DNA]</scope>
    <source>
        <strain evidence="2">Yugu1</strain>
    </source>
</reference>
<accession>A0A368RHR2</accession>
<evidence type="ECO:0000313" key="2">
    <source>
        <dbReference type="EMBL" id="RCV29673.1"/>
    </source>
</evidence>
<dbReference type="PANTHER" id="PTHR31549:SF284">
    <property type="entry name" value="OS05G0131000 PROTEIN"/>
    <property type="match status" value="1"/>
</dbReference>
<dbReference type="KEGG" id="sita:101763707"/>
<gene>
    <name evidence="2" type="ORF">SETIT_6G030900v2</name>
</gene>
<dbReference type="AlphaFoldDB" id="A0A368RHR2"/>
<dbReference type="Pfam" id="PF03140">
    <property type="entry name" value="DUF247"/>
    <property type="match status" value="1"/>
</dbReference>
<organism evidence="2">
    <name type="scientific">Setaria italica</name>
    <name type="common">Foxtail millet</name>
    <name type="synonym">Panicum italicum</name>
    <dbReference type="NCBI Taxonomy" id="4555"/>
    <lineage>
        <taxon>Eukaryota</taxon>
        <taxon>Viridiplantae</taxon>
        <taxon>Streptophyta</taxon>
        <taxon>Embryophyta</taxon>
        <taxon>Tracheophyta</taxon>
        <taxon>Spermatophyta</taxon>
        <taxon>Magnoliopsida</taxon>
        <taxon>Liliopsida</taxon>
        <taxon>Poales</taxon>
        <taxon>Poaceae</taxon>
        <taxon>PACMAD clade</taxon>
        <taxon>Panicoideae</taxon>
        <taxon>Panicodae</taxon>
        <taxon>Paniceae</taxon>
        <taxon>Cenchrinae</taxon>
        <taxon>Setaria</taxon>
    </lineage>
</organism>
<dbReference type="STRING" id="4555.A0A368RHR2"/>
<name>A0A368RHR2_SETIT</name>
<keyword evidence="1" id="KW-1133">Transmembrane helix</keyword>
<dbReference type="PANTHER" id="PTHR31549">
    <property type="entry name" value="PROTEIN, PUTATIVE (DUF247)-RELATED-RELATED"/>
    <property type="match status" value="1"/>
</dbReference>
<keyword evidence="1" id="KW-0812">Transmembrane</keyword>
<dbReference type="OrthoDB" id="591587at2759"/>
<protein>
    <submittedName>
        <fullName evidence="2">Uncharacterized protein</fullName>
    </submittedName>
</protein>
<reference evidence="2" key="2">
    <citation type="submission" date="2015-07" db="EMBL/GenBank/DDBJ databases">
        <authorList>
            <person name="Noorani M."/>
        </authorList>
    </citation>
    <scope>NUCLEOTIDE SEQUENCE</scope>
    <source>
        <strain evidence="2">Yugu1</strain>
    </source>
</reference>
<sequence>MPVMDDDDDMMLHLHVERLARRLTQRQQDAAVTEQHRIMMNTHRVSRVPGHIRTLNPDAYTPGLVAIGPLHARDAERRLRQGNQLKLAYLNSLISRGHPDDSRHLALAVIKDYVRLVAAREWEARAMYAAEDVDDLSTEDFIEMLVLDGCFIIEHLVNVATGKEEQWLHATPFGPAQLSVDLVLAENQIPFFVLVDLITSTRLPEFDSLGYDPPVLLMKLVLFYLGGELGRDMTEALPPANAVCHILHLVHAMVTAARTRWEPPPRIHAGGVLMEKMQEAARLLRRLLLLLLVLLLYPTLPEESRWSARYGPEVLPSARDLKRMLLRFTKSPGNPSKAVAGIASVLGHVPLATKLAHQDLLLLPQLRIEFGTAALLLNLMAYEQSAEQRAGDVSAYVWFMSKLVQSSEDATVLMAADVVRSGTSGREGMEEVARFFQQVGTASEAAAELDKSYLGEMLQKLRERSQYPLLMKLADVKRYYVNVPWLLVAFVTVVTTVATVLQIFAPFKQKP</sequence>
<keyword evidence="1" id="KW-0472">Membrane</keyword>
<evidence type="ECO:0000256" key="1">
    <source>
        <dbReference type="SAM" id="Phobius"/>
    </source>
</evidence>